<keyword evidence="2" id="KW-1185">Reference proteome</keyword>
<dbReference type="GO" id="GO:0016811">
    <property type="term" value="F:hydrolase activity, acting on carbon-nitrogen (but not peptide) bonds, in linear amides"/>
    <property type="evidence" value="ECO:0007669"/>
    <property type="project" value="TreeGrafter"/>
</dbReference>
<dbReference type="EMBL" id="MU865387">
    <property type="protein sequence ID" value="KAK4224629.1"/>
    <property type="molecule type" value="Genomic_DNA"/>
</dbReference>
<proteinExistence type="predicted"/>
<sequence length="261" mass="28491">MTCVSRLLIDLSKSIAKSRASLPCHADSGSHLAILPEYHLTSWVSSSPSFASCCDYSSKLYLPKYKLLAKELNIHIVPGTIIISTTTTSSTTTPQETQLCNMAYLIAAGTGKILASYRYQKRILCHPERDILTPGPLPSHVAFDLPIPRTSDIIRTEIDPAVLAINPNSETQSLDAVVAARSYENTCAVVLCNAFGRSQVSLLMMGCLGDGPLGVEEKASLQVKVDFGIVRFAQEEYRVRRDVNGDGWISERLGGDDTKRN</sequence>
<accession>A0AAN7H041</accession>
<dbReference type="Proteomes" id="UP001301958">
    <property type="component" value="Unassembled WGS sequence"/>
</dbReference>
<reference evidence="1" key="2">
    <citation type="submission" date="2023-05" db="EMBL/GenBank/DDBJ databases">
        <authorList>
            <consortium name="Lawrence Berkeley National Laboratory"/>
            <person name="Steindorff A."/>
            <person name="Hensen N."/>
            <person name="Bonometti L."/>
            <person name="Westerberg I."/>
            <person name="Brannstrom I.O."/>
            <person name="Guillou S."/>
            <person name="Cros-Aarteil S."/>
            <person name="Calhoun S."/>
            <person name="Haridas S."/>
            <person name="Kuo A."/>
            <person name="Mondo S."/>
            <person name="Pangilinan J."/>
            <person name="Riley R."/>
            <person name="Labutti K."/>
            <person name="Andreopoulos B."/>
            <person name="Lipzen A."/>
            <person name="Chen C."/>
            <person name="Yanf M."/>
            <person name="Daum C."/>
            <person name="Ng V."/>
            <person name="Clum A."/>
            <person name="Ohm R."/>
            <person name="Martin F."/>
            <person name="Silar P."/>
            <person name="Natvig D."/>
            <person name="Lalanne C."/>
            <person name="Gautier V."/>
            <person name="Ament-Velasquez S.L."/>
            <person name="Kruys A."/>
            <person name="Hutchinson M.I."/>
            <person name="Powell A.J."/>
            <person name="Barry K."/>
            <person name="Miller A.N."/>
            <person name="Grigoriev I.V."/>
            <person name="Debuchy R."/>
            <person name="Gladieux P."/>
            <person name="Thoren M.H."/>
            <person name="Johannesson H."/>
        </authorList>
    </citation>
    <scope>NUCLEOTIDE SEQUENCE</scope>
    <source>
        <strain evidence="1">CBS 990.96</strain>
    </source>
</reference>
<comment type="caution">
    <text evidence="1">The sequence shown here is derived from an EMBL/GenBank/DDBJ whole genome shotgun (WGS) entry which is preliminary data.</text>
</comment>
<dbReference type="AlphaFoldDB" id="A0AAN7H041"/>
<dbReference type="SUPFAM" id="SSF56317">
    <property type="entry name" value="Carbon-nitrogen hydrolase"/>
    <property type="match status" value="1"/>
</dbReference>
<reference evidence="1" key="1">
    <citation type="journal article" date="2023" name="Mol. Phylogenet. Evol.">
        <title>Genome-scale phylogeny and comparative genomics of the fungal order Sordariales.</title>
        <authorList>
            <person name="Hensen N."/>
            <person name="Bonometti L."/>
            <person name="Westerberg I."/>
            <person name="Brannstrom I.O."/>
            <person name="Guillou S."/>
            <person name="Cros-Aarteil S."/>
            <person name="Calhoun S."/>
            <person name="Haridas S."/>
            <person name="Kuo A."/>
            <person name="Mondo S."/>
            <person name="Pangilinan J."/>
            <person name="Riley R."/>
            <person name="LaButti K."/>
            <person name="Andreopoulos B."/>
            <person name="Lipzen A."/>
            <person name="Chen C."/>
            <person name="Yan M."/>
            <person name="Daum C."/>
            <person name="Ng V."/>
            <person name="Clum A."/>
            <person name="Steindorff A."/>
            <person name="Ohm R.A."/>
            <person name="Martin F."/>
            <person name="Silar P."/>
            <person name="Natvig D.O."/>
            <person name="Lalanne C."/>
            <person name="Gautier V."/>
            <person name="Ament-Velasquez S.L."/>
            <person name="Kruys A."/>
            <person name="Hutchinson M.I."/>
            <person name="Powell A.J."/>
            <person name="Barry K."/>
            <person name="Miller A.N."/>
            <person name="Grigoriev I.V."/>
            <person name="Debuchy R."/>
            <person name="Gladieux P."/>
            <person name="Hiltunen Thoren M."/>
            <person name="Johannesson H."/>
        </authorList>
    </citation>
    <scope>NUCLEOTIDE SEQUENCE</scope>
    <source>
        <strain evidence="1">CBS 990.96</strain>
    </source>
</reference>
<organism evidence="1 2">
    <name type="scientific">Podospora fimiseda</name>
    <dbReference type="NCBI Taxonomy" id="252190"/>
    <lineage>
        <taxon>Eukaryota</taxon>
        <taxon>Fungi</taxon>
        <taxon>Dikarya</taxon>
        <taxon>Ascomycota</taxon>
        <taxon>Pezizomycotina</taxon>
        <taxon>Sordariomycetes</taxon>
        <taxon>Sordariomycetidae</taxon>
        <taxon>Sordariales</taxon>
        <taxon>Podosporaceae</taxon>
        <taxon>Podospora</taxon>
    </lineage>
</organism>
<dbReference type="InterPro" id="IPR050345">
    <property type="entry name" value="Aliph_Amidase/BUP"/>
</dbReference>
<dbReference type="PANTHER" id="PTHR43674:SF16">
    <property type="entry name" value="CARBON-NITROGEN FAMILY, PUTATIVE (AFU_ORTHOLOGUE AFUA_5G02350)-RELATED"/>
    <property type="match status" value="1"/>
</dbReference>
<dbReference type="PANTHER" id="PTHR43674">
    <property type="entry name" value="NITRILASE C965.09-RELATED"/>
    <property type="match status" value="1"/>
</dbReference>
<gene>
    <name evidence="1" type="ORF">QBC38DRAFT_511618</name>
</gene>
<dbReference type="Gene3D" id="3.60.110.10">
    <property type="entry name" value="Carbon-nitrogen hydrolase"/>
    <property type="match status" value="1"/>
</dbReference>
<name>A0AAN7H041_9PEZI</name>
<evidence type="ECO:0000313" key="1">
    <source>
        <dbReference type="EMBL" id="KAK4224629.1"/>
    </source>
</evidence>
<evidence type="ECO:0008006" key="3">
    <source>
        <dbReference type="Google" id="ProtNLM"/>
    </source>
</evidence>
<evidence type="ECO:0000313" key="2">
    <source>
        <dbReference type="Proteomes" id="UP001301958"/>
    </source>
</evidence>
<protein>
    <recommendedName>
        <fullName evidence="3">CN hydrolase domain-containing protein</fullName>
    </recommendedName>
</protein>
<dbReference type="InterPro" id="IPR036526">
    <property type="entry name" value="C-N_Hydrolase_sf"/>
</dbReference>